<keyword evidence="12" id="KW-0131">Cell cycle</keyword>
<evidence type="ECO:0000256" key="5">
    <source>
        <dbReference type="ARBA" id="ARBA00022692"/>
    </source>
</evidence>
<keyword evidence="21" id="KW-1185">Reference proteome</keyword>
<dbReference type="InterPro" id="IPR050206">
    <property type="entry name" value="FtsK/SpoIIIE/SftA"/>
</dbReference>
<keyword evidence="11 18" id="KW-0472">Membrane</keyword>
<dbReference type="SUPFAM" id="SSF103473">
    <property type="entry name" value="MFS general substrate transporter"/>
    <property type="match status" value="1"/>
</dbReference>
<feature type="transmembrane region" description="Helical" evidence="18">
    <location>
        <begin position="95"/>
        <end position="112"/>
    </location>
</feature>
<dbReference type="InterPro" id="IPR003593">
    <property type="entry name" value="AAA+_ATPase"/>
</dbReference>
<gene>
    <name evidence="20" type="ORF">WMO28_14605</name>
</gene>
<evidence type="ECO:0000256" key="7">
    <source>
        <dbReference type="ARBA" id="ARBA00022829"/>
    </source>
</evidence>
<evidence type="ECO:0000256" key="17">
    <source>
        <dbReference type="SAM" id="MobiDB-lite"/>
    </source>
</evidence>
<evidence type="ECO:0000256" key="14">
    <source>
        <dbReference type="ARBA" id="ARBA00025923"/>
    </source>
</evidence>
<dbReference type="Proteomes" id="UP001473063">
    <property type="component" value="Unassembled WGS sequence"/>
</dbReference>
<feature type="compositionally biased region" description="Basic and acidic residues" evidence="17">
    <location>
        <begin position="442"/>
        <end position="455"/>
    </location>
</feature>
<evidence type="ECO:0000256" key="3">
    <source>
        <dbReference type="ARBA" id="ARBA00022475"/>
    </source>
</evidence>
<dbReference type="Pfam" id="PF01580">
    <property type="entry name" value="FtsK_SpoIIIE"/>
    <property type="match status" value="1"/>
</dbReference>
<dbReference type="Gene3D" id="3.40.50.300">
    <property type="entry name" value="P-loop containing nucleotide triphosphate hydrolases"/>
    <property type="match status" value="1"/>
</dbReference>
<evidence type="ECO:0000313" key="20">
    <source>
        <dbReference type="EMBL" id="MEQ2372136.1"/>
    </source>
</evidence>
<keyword evidence="9 18" id="KW-1133">Transmembrane helix</keyword>
<dbReference type="Gene3D" id="1.10.10.10">
    <property type="entry name" value="Winged helix-like DNA-binding domain superfamily/Winged helix DNA-binding domain"/>
    <property type="match status" value="1"/>
</dbReference>
<feature type="coiled-coil region" evidence="16">
    <location>
        <begin position="207"/>
        <end position="237"/>
    </location>
</feature>
<protein>
    <submittedName>
        <fullName evidence="20">DNA translocase FtsK</fullName>
    </submittedName>
</protein>
<evidence type="ECO:0000256" key="11">
    <source>
        <dbReference type="ARBA" id="ARBA00023136"/>
    </source>
</evidence>
<comment type="subcellular location">
    <subcellularLocation>
        <location evidence="1">Cell membrane</location>
        <topology evidence="1">Multi-pass membrane protein</topology>
    </subcellularLocation>
</comment>
<keyword evidence="5 18" id="KW-0812">Transmembrane</keyword>
<dbReference type="Pfam" id="PF13491">
    <property type="entry name" value="FtsK_4TM"/>
    <property type="match status" value="1"/>
</dbReference>
<name>A0ABV1BHS2_9FIRM</name>
<dbReference type="SUPFAM" id="SSF46785">
    <property type="entry name" value="Winged helix' DNA-binding domain"/>
    <property type="match status" value="1"/>
</dbReference>
<evidence type="ECO:0000256" key="4">
    <source>
        <dbReference type="ARBA" id="ARBA00022618"/>
    </source>
</evidence>
<dbReference type="InterPro" id="IPR036390">
    <property type="entry name" value="WH_DNA-bd_sf"/>
</dbReference>
<dbReference type="InterPro" id="IPR025199">
    <property type="entry name" value="FtsK_4TM"/>
</dbReference>
<dbReference type="InterPro" id="IPR036388">
    <property type="entry name" value="WH-like_DNA-bd_sf"/>
</dbReference>
<keyword evidence="16" id="KW-0175">Coiled coil</keyword>
<organism evidence="20 21">
    <name type="scientific">Blautia aquisgranensis</name>
    <dbReference type="NCBI Taxonomy" id="3133153"/>
    <lineage>
        <taxon>Bacteria</taxon>
        <taxon>Bacillati</taxon>
        <taxon>Bacillota</taxon>
        <taxon>Clostridia</taxon>
        <taxon>Lachnospirales</taxon>
        <taxon>Lachnospiraceae</taxon>
        <taxon>Blautia</taxon>
    </lineage>
</organism>
<feature type="transmembrane region" description="Helical" evidence="18">
    <location>
        <begin position="59"/>
        <end position="83"/>
    </location>
</feature>
<dbReference type="InterPro" id="IPR002543">
    <property type="entry name" value="FtsK_dom"/>
</dbReference>
<feature type="compositionally biased region" description="Basic residues" evidence="17">
    <location>
        <begin position="1"/>
        <end position="15"/>
    </location>
</feature>
<evidence type="ECO:0000256" key="2">
    <source>
        <dbReference type="ARBA" id="ARBA00006474"/>
    </source>
</evidence>
<dbReference type="Pfam" id="PF17854">
    <property type="entry name" value="FtsK_alpha"/>
    <property type="match status" value="1"/>
</dbReference>
<evidence type="ECO:0000256" key="6">
    <source>
        <dbReference type="ARBA" id="ARBA00022741"/>
    </source>
</evidence>
<keyword evidence="6 15" id="KW-0547">Nucleotide-binding</keyword>
<evidence type="ECO:0000256" key="13">
    <source>
        <dbReference type="ARBA" id="ARBA00024986"/>
    </source>
</evidence>
<feature type="transmembrane region" description="Helical" evidence="18">
    <location>
        <begin position="29"/>
        <end position="53"/>
    </location>
</feature>
<keyword evidence="4" id="KW-0132">Cell division</keyword>
<evidence type="ECO:0000256" key="10">
    <source>
        <dbReference type="ARBA" id="ARBA00023125"/>
    </source>
</evidence>
<evidence type="ECO:0000256" key="16">
    <source>
        <dbReference type="SAM" id="Coils"/>
    </source>
</evidence>
<dbReference type="InterPro" id="IPR036259">
    <property type="entry name" value="MFS_trans_sf"/>
</dbReference>
<keyword evidence="10" id="KW-0238">DNA-binding</keyword>
<feature type="region of interest" description="Disordered" evidence="17">
    <location>
        <begin position="340"/>
        <end position="455"/>
    </location>
</feature>
<evidence type="ECO:0000256" key="9">
    <source>
        <dbReference type="ARBA" id="ARBA00022989"/>
    </source>
</evidence>
<dbReference type="SUPFAM" id="SSF52540">
    <property type="entry name" value="P-loop containing nucleoside triphosphate hydrolases"/>
    <property type="match status" value="1"/>
</dbReference>
<dbReference type="PANTHER" id="PTHR22683">
    <property type="entry name" value="SPORULATION PROTEIN RELATED"/>
    <property type="match status" value="1"/>
</dbReference>
<evidence type="ECO:0000256" key="8">
    <source>
        <dbReference type="ARBA" id="ARBA00022840"/>
    </source>
</evidence>
<dbReference type="EMBL" id="JBBMEJ010000022">
    <property type="protein sequence ID" value="MEQ2372136.1"/>
    <property type="molecule type" value="Genomic_DNA"/>
</dbReference>
<dbReference type="RefSeq" id="WP_349057468.1">
    <property type="nucleotide sequence ID" value="NZ_JBBMEJ010000022.1"/>
</dbReference>
<dbReference type="InterPro" id="IPR027417">
    <property type="entry name" value="P-loop_NTPase"/>
</dbReference>
<proteinExistence type="inferred from homology"/>
<comment type="function">
    <text evidence="13">Essential cell division protein that coordinates cell division and chromosome segregation. The N-terminus is involved in assembly of the cell-division machinery. The C-terminus functions as a DNA motor that moves dsDNA in an ATP-dependent manner towards the dif recombination site, which is located within the replication terminus region. Required for activation of the Xer recombinase, allowing activation of chromosome unlinking by recombination.</text>
</comment>
<evidence type="ECO:0000259" key="19">
    <source>
        <dbReference type="PROSITE" id="PS50901"/>
    </source>
</evidence>
<dbReference type="SMART" id="SM00843">
    <property type="entry name" value="Ftsk_gamma"/>
    <property type="match status" value="1"/>
</dbReference>
<reference evidence="20 21" key="1">
    <citation type="submission" date="2024-03" db="EMBL/GenBank/DDBJ databases">
        <title>Human intestinal bacterial collection.</title>
        <authorList>
            <person name="Pauvert C."/>
            <person name="Hitch T.C.A."/>
            <person name="Clavel T."/>
        </authorList>
    </citation>
    <scope>NUCLEOTIDE SEQUENCE [LARGE SCALE GENOMIC DNA]</scope>
    <source>
        <strain evidence="20 21">CLA-JM-H16</strain>
    </source>
</reference>
<keyword evidence="7" id="KW-0159">Chromosome partition</keyword>
<dbReference type="CDD" id="cd01127">
    <property type="entry name" value="TrwB_TraG_TraD_VirD4"/>
    <property type="match status" value="1"/>
</dbReference>
<feature type="domain" description="FtsK" evidence="19">
    <location>
        <begin position="569"/>
        <end position="766"/>
    </location>
</feature>
<dbReference type="InterPro" id="IPR018541">
    <property type="entry name" value="Ftsk_gamma"/>
</dbReference>
<dbReference type="PROSITE" id="PS50901">
    <property type="entry name" value="FTSK"/>
    <property type="match status" value="1"/>
</dbReference>
<comment type="caution">
    <text evidence="20">The sequence shown here is derived from an EMBL/GenBank/DDBJ whole genome shotgun (WGS) entry which is preliminary data.</text>
</comment>
<feature type="compositionally biased region" description="Basic and acidic residues" evidence="17">
    <location>
        <begin position="382"/>
        <end position="397"/>
    </location>
</feature>
<feature type="region of interest" description="Disordered" evidence="17">
    <location>
        <begin position="1"/>
        <end position="20"/>
    </location>
</feature>
<evidence type="ECO:0000256" key="18">
    <source>
        <dbReference type="SAM" id="Phobius"/>
    </source>
</evidence>
<evidence type="ECO:0000256" key="1">
    <source>
        <dbReference type="ARBA" id="ARBA00004651"/>
    </source>
</evidence>
<accession>A0ABV1BHS2</accession>
<feature type="transmembrane region" description="Helical" evidence="18">
    <location>
        <begin position="138"/>
        <end position="171"/>
    </location>
</feature>
<keyword evidence="8 15" id="KW-0067">ATP-binding</keyword>
<evidence type="ECO:0000256" key="15">
    <source>
        <dbReference type="PROSITE-ProRule" id="PRU00289"/>
    </source>
</evidence>
<dbReference type="Pfam" id="PF09397">
    <property type="entry name" value="FtsK_gamma"/>
    <property type="match status" value="1"/>
</dbReference>
<evidence type="ECO:0000256" key="12">
    <source>
        <dbReference type="ARBA" id="ARBA00023306"/>
    </source>
</evidence>
<dbReference type="InterPro" id="IPR041027">
    <property type="entry name" value="FtsK_alpha"/>
</dbReference>
<evidence type="ECO:0000313" key="21">
    <source>
        <dbReference type="Proteomes" id="UP001473063"/>
    </source>
</evidence>
<keyword evidence="3" id="KW-1003">Cell membrane</keyword>
<feature type="compositionally biased region" description="Basic and acidic residues" evidence="17">
    <location>
        <begin position="410"/>
        <end position="432"/>
    </location>
</feature>
<feature type="compositionally biased region" description="Acidic residues" evidence="17">
    <location>
        <begin position="340"/>
        <end position="354"/>
    </location>
</feature>
<feature type="binding site" evidence="15">
    <location>
        <begin position="586"/>
        <end position="593"/>
    </location>
    <ligand>
        <name>ATP</name>
        <dbReference type="ChEBI" id="CHEBI:30616"/>
    </ligand>
</feature>
<comment type="subunit">
    <text evidence="14">Homohexamer. Forms a ring that surrounds DNA.</text>
</comment>
<dbReference type="PANTHER" id="PTHR22683:SF41">
    <property type="entry name" value="DNA TRANSLOCASE FTSK"/>
    <property type="match status" value="1"/>
</dbReference>
<dbReference type="SMART" id="SM00382">
    <property type="entry name" value="AAA"/>
    <property type="match status" value="1"/>
</dbReference>
<comment type="similarity">
    <text evidence="2">Belongs to the FtsK/SpoIIIE/SftA family.</text>
</comment>
<sequence>MAASKTTKKRKRKTASKQQPAGNRFQTEILTLVMLAACIILMISAFGMGGIVGNAISSITFGIMGLCAYLFPVVLFGGVAFLLVNNTNPLAYKKILAGIIFFIFLCGLLQLLTEGYTPSTTFADYYSLSSEYHTGGGVFGGAVCISTASAFGVIGGTVIIVLVLMVSLIIITQRSFFGFMNKILDFITDVFQEGREAYMDGQPDREKQKELRKKIRAERRAEKIRQLEEELAEEELALSEDIPETAGKKKFRKKTAKTEKERQAAVKANRKGAFNLPSFLDEEKAELPADADITGEMNETEMKQPEHEEPLEFQIHRSAPQPVEEADETDVPDFERDMQEIQEDDYDGYEDADIPEMQQVLPQKTSAAVDENRKHGSGRAATDIKTESPVQQEEKSAHQPVRNPKSSQAEIEHGIKNIQHEISQKEVPEKKPYQYPPLKLLKRGDGRSQGDSDAHLRKTAQKLQETLHNFGVNVTVTNVSCGPTVTRYELQPEMGVKVSKIVGLSDDIKLNLATPDIRIEAPIPGKAAVGIEVPNKENSPVMLRDLLQSEEFKNAKSKLSFAAGKDIAGKPVVADIAKMPHLLIAGATGSGKSVCINTLIISILYKATPDEVRLIMIDPKVVELSVYNGIPHLFIPVVTDPKKAAGALNWAVSEMTSRYNAFAEYGVRNLGEYNKKVANMRVPEGETAPEKMPQIVIIVDELADLMMVAPGEVEDAICRLAQLARAAGIHLIIATQRPSVNVITGLIKANMPSRIAFSVSSGVDSRTILDMNGAEKLLGKGDMLFYPQGYQKPARLQGAFVSDEEVSAVVEYVSDKNQGAVYDTAIEKQVNTASAAGGAGGGDRDVYFTDAGKFIIEKERASIGMLQRMFKIGFNRAARIMDQLCDAGVVGPEEGTKPRKVLMSAEEFENYLEENG</sequence>
<dbReference type="Gene3D" id="3.30.980.40">
    <property type="match status" value="1"/>
</dbReference>